<name>A0A1S2NTH9_9ACTN</name>
<protein>
    <recommendedName>
        <fullName evidence="3">Ornithine cyclodeaminase</fullName>
    </recommendedName>
</protein>
<dbReference type="PIRSF" id="PIRSF001439">
    <property type="entry name" value="CryM"/>
    <property type="match status" value="1"/>
</dbReference>
<dbReference type="Proteomes" id="UP000179935">
    <property type="component" value="Unassembled WGS sequence"/>
</dbReference>
<reference evidence="1 2" key="1">
    <citation type="submission" date="2016-10" db="EMBL/GenBank/DDBJ databases">
        <title>Genome sequence of Streptomyces sp. MUSC 93.</title>
        <authorList>
            <person name="Lee L.-H."/>
            <person name="Ser H.-L."/>
            <person name="Law J.W.-F."/>
        </authorList>
    </citation>
    <scope>NUCLEOTIDE SEQUENCE [LARGE SCALE GENOMIC DNA]</scope>
    <source>
        <strain evidence="1 2">MUSC 93</strain>
    </source>
</reference>
<dbReference type="AlphaFoldDB" id="A0A1S2NTH9"/>
<dbReference type="Gene3D" id="3.30.1780.10">
    <property type="entry name" value="ornithine cyclodeaminase, domain 1"/>
    <property type="match status" value="1"/>
</dbReference>
<evidence type="ECO:0000313" key="2">
    <source>
        <dbReference type="Proteomes" id="UP000179935"/>
    </source>
</evidence>
<dbReference type="SUPFAM" id="SSF51735">
    <property type="entry name" value="NAD(P)-binding Rossmann-fold domains"/>
    <property type="match status" value="1"/>
</dbReference>
<evidence type="ECO:0008006" key="3">
    <source>
        <dbReference type="Google" id="ProtNLM"/>
    </source>
</evidence>
<organism evidence="1 2">
    <name type="scientific">Streptomyces colonosanans</name>
    <dbReference type="NCBI Taxonomy" id="1428652"/>
    <lineage>
        <taxon>Bacteria</taxon>
        <taxon>Bacillati</taxon>
        <taxon>Actinomycetota</taxon>
        <taxon>Actinomycetes</taxon>
        <taxon>Kitasatosporales</taxon>
        <taxon>Streptomycetaceae</taxon>
        <taxon>Streptomyces</taxon>
    </lineage>
</organism>
<dbReference type="RefSeq" id="WP_071369600.1">
    <property type="nucleotide sequence ID" value="NZ_MLYP01000111.1"/>
</dbReference>
<dbReference type="InterPro" id="IPR036291">
    <property type="entry name" value="NAD(P)-bd_dom_sf"/>
</dbReference>
<gene>
    <name evidence="1" type="ORF">BIV24_29905</name>
</gene>
<keyword evidence="2" id="KW-1185">Reference proteome</keyword>
<evidence type="ECO:0000313" key="1">
    <source>
        <dbReference type="EMBL" id="OIJ84853.1"/>
    </source>
</evidence>
<dbReference type="STRING" id="1428652.BIV24_29905"/>
<dbReference type="EMBL" id="MLYP01000111">
    <property type="protein sequence ID" value="OIJ84853.1"/>
    <property type="molecule type" value="Genomic_DNA"/>
</dbReference>
<dbReference type="Pfam" id="PF02423">
    <property type="entry name" value="OCD_Mu_crystall"/>
    <property type="match status" value="1"/>
</dbReference>
<dbReference type="InterPro" id="IPR003462">
    <property type="entry name" value="ODC_Mu_crystall"/>
</dbReference>
<dbReference type="OrthoDB" id="3396397at2"/>
<comment type="caution">
    <text evidence="1">The sequence shown here is derived from an EMBL/GenBank/DDBJ whole genome shotgun (WGS) entry which is preliminary data.</text>
</comment>
<sequence>MKPDRIRILDRATVMRCLAGIDPVSVVESAVCEHTLGRSDLPAEGYMAWENSAGAYSRAVAMLGCVQQGRSMAYGIKLINASVTNPALGIERAGGFTVLFDPETARPVTLVEAGHVSALRTAAYTMSSLRTLGPTDFDAVSIIGCGTIAAMHAKLLVQYFRAVRELHLYDIDPARTAALRRDLATHCPDVKVTEHPDVESCVKASQVVVTLTVSSEPYIPPGWFAPGTFIAHVSLDDVMPAVFLEAEAIYVDDIDLVRDNPRRVLGSVMQAGDVVADTESSSGHGHALARRYGEVLLGREEAIRPQDGLVVSNPFGMAILDVAVCQEVAVRAEVAGLGTVVDLMGDPERADR</sequence>
<accession>A0A1S2NTH9</accession>
<dbReference type="GO" id="GO:0005737">
    <property type="term" value="C:cytoplasm"/>
    <property type="evidence" value="ECO:0007669"/>
    <property type="project" value="TreeGrafter"/>
</dbReference>
<proteinExistence type="predicted"/>
<dbReference type="Gene3D" id="3.40.50.720">
    <property type="entry name" value="NAD(P)-binding Rossmann-like Domain"/>
    <property type="match status" value="1"/>
</dbReference>
<dbReference type="InterPro" id="IPR023401">
    <property type="entry name" value="ODC_N"/>
</dbReference>
<dbReference type="PANTHER" id="PTHR13812">
    <property type="entry name" value="KETIMINE REDUCTASE MU-CRYSTALLIN"/>
    <property type="match status" value="1"/>
</dbReference>
<dbReference type="PANTHER" id="PTHR13812:SF19">
    <property type="entry name" value="KETIMINE REDUCTASE MU-CRYSTALLIN"/>
    <property type="match status" value="1"/>
</dbReference>